<evidence type="ECO:0000313" key="4">
    <source>
        <dbReference type="Proteomes" id="UP000518206"/>
    </source>
</evidence>
<evidence type="ECO:0000256" key="2">
    <source>
        <dbReference type="SAM" id="Phobius"/>
    </source>
</evidence>
<feature type="compositionally biased region" description="Low complexity" evidence="1">
    <location>
        <begin position="77"/>
        <end position="87"/>
    </location>
</feature>
<feature type="region of interest" description="Disordered" evidence="1">
    <location>
        <begin position="68"/>
        <end position="87"/>
    </location>
</feature>
<organism evidence="3 4">
    <name type="scientific">Cellulomonas cellasea</name>
    <dbReference type="NCBI Taxonomy" id="43670"/>
    <lineage>
        <taxon>Bacteria</taxon>
        <taxon>Bacillati</taxon>
        <taxon>Actinomycetota</taxon>
        <taxon>Actinomycetes</taxon>
        <taxon>Micrococcales</taxon>
        <taxon>Cellulomonadaceae</taxon>
        <taxon>Cellulomonas</taxon>
    </lineage>
</organism>
<name>A0A7W4YCB2_9CELL</name>
<reference evidence="3 4" key="2">
    <citation type="submission" date="2020-08" db="EMBL/GenBank/DDBJ databases">
        <authorList>
            <person name="Partida-Martinez L."/>
            <person name="Huntemann M."/>
            <person name="Clum A."/>
            <person name="Wang J."/>
            <person name="Palaniappan K."/>
            <person name="Ritter S."/>
            <person name="Chen I.-M."/>
            <person name="Stamatis D."/>
            <person name="Reddy T."/>
            <person name="O'Malley R."/>
            <person name="Daum C."/>
            <person name="Shapiro N."/>
            <person name="Ivanova N."/>
            <person name="Kyrpides N."/>
            <person name="Woyke T."/>
        </authorList>
    </citation>
    <scope>NUCLEOTIDE SEQUENCE [LARGE SCALE GENOMIC DNA]</scope>
    <source>
        <strain evidence="3 4">RAS26</strain>
    </source>
</reference>
<proteinExistence type="predicted"/>
<feature type="transmembrane region" description="Helical" evidence="2">
    <location>
        <begin position="40"/>
        <end position="61"/>
    </location>
</feature>
<keyword evidence="2" id="KW-0812">Transmembrane</keyword>
<evidence type="ECO:0000313" key="3">
    <source>
        <dbReference type="EMBL" id="MBB2923381.1"/>
    </source>
</evidence>
<comment type="caution">
    <text evidence="3">The sequence shown here is derived from an EMBL/GenBank/DDBJ whole genome shotgun (WGS) entry which is preliminary data.</text>
</comment>
<reference evidence="3 4" key="1">
    <citation type="submission" date="2020-08" db="EMBL/GenBank/DDBJ databases">
        <title>The Agave Microbiome: Exploring the role of microbial communities in plant adaptations to desert environments.</title>
        <authorList>
            <person name="Partida-Martinez L.P."/>
        </authorList>
    </citation>
    <scope>NUCLEOTIDE SEQUENCE [LARGE SCALE GENOMIC DNA]</scope>
    <source>
        <strain evidence="3 4">RAS26</strain>
    </source>
</reference>
<sequence>MSTDDAFTRHLREVAGTAPRVAVDHRAVLASGRRRRLARAGGVTVGTLVLVLAVALGVSALPGPGEAALPAGPTPGEPTAAASASAAGPTADAAPAFPVVDVGAGTVRRPLDDWLLDETEQSLLQGAADHSADACLEAAGYGEHSSFSGLPPTRRGFVDYGVWRSADVEARGYQDLVVEFDEPVARGDRPAPTEEFYAASRACFGAARDQGLMYDPADFEQLAPEGWTSALRTDAGRAVAAEWAACLAEQGVSTPPVDDGVMVPVGVLDAPLDEQVRIGLLDVACKEQLDVVRRLASIDADQQLAYIERARPYLEALRPVQQAALAKARAYLTEAGVAIPEP</sequence>
<dbReference type="RefSeq" id="WP_183296231.1">
    <property type="nucleotide sequence ID" value="NZ_JACHVX010000003.1"/>
</dbReference>
<protein>
    <submittedName>
        <fullName evidence="3">Uncharacterized protein</fullName>
    </submittedName>
</protein>
<keyword evidence="2" id="KW-0472">Membrane</keyword>
<accession>A0A7W4YCB2</accession>
<gene>
    <name evidence="3" type="ORF">FHR80_002306</name>
</gene>
<dbReference type="Proteomes" id="UP000518206">
    <property type="component" value="Unassembled WGS sequence"/>
</dbReference>
<evidence type="ECO:0000256" key="1">
    <source>
        <dbReference type="SAM" id="MobiDB-lite"/>
    </source>
</evidence>
<dbReference type="AlphaFoldDB" id="A0A7W4YCB2"/>
<dbReference type="EMBL" id="JACHVX010000003">
    <property type="protein sequence ID" value="MBB2923381.1"/>
    <property type="molecule type" value="Genomic_DNA"/>
</dbReference>
<keyword evidence="2" id="KW-1133">Transmembrane helix</keyword>